<keyword evidence="10" id="KW-1185">Reference proteome</keyword>
<keyword evidence="3" id="KW-0677">Repeat</keyword>
<keyword evidence="5" id="KW-0539">Nucleus</keyword>
<organism evidence="9 10">
    <name type="scientific">Caenorhabditis auriculariae</name>
    <dbReference type="NCBI Taxonomy" id="2777116"/>
    <lineage>
        <taxon>Eukaryota</taxon>
        <taxon>Metazoa</taxon>
        <taxon>Ecdysozoa</taxon>
        <taxon>Nematoda</taxon>
        <taxon>Chromadorea</taxon>
        <taxon>Rhabditida</taxon>
        <taxon>Rhabditina</taxon>
        <taxon>Rhabditomorpha</taxon>
        <taxon>Rhabditoidea</taxon>
        <taxon>Rhabditidae</taxon>
        <taxon>Peloderinae</taxon>
        <taxon>Caenorhabditis</taxon>
    </lineage>
</organism>
<dbReference type="GO" id="GO:0003729">
    <property type="term" value="F:mRNA binding"/>
    <property type="evidence" value="ECO:0007669"/>
    <property type="project" value="TreeGrafter"/>
</dbReference>
<name>A0A8S1HQ15_9PELO</name>
<feature type="region of interest" description="Disordered" evidence="7">
    <location>
        <begin position="79"/>
        <end position="113"/>
    </location>
</feature>
<evidence type="ECO:0000313" key="10">
    <source>
        <dbReference type="Proteomes" id="UP000835052"/>
    </source>
</evidence>
<evidence type="ECO:0000256" key="4">
    <source>
        <dbReference type="ARBA" id="ARBA00022884"/>
    </source>
</evidence>
<evidence type="ECO:0000256" key="5">
    <source>
        <dbReference type="ARBA" id="ARBA00023242"/>
    </source>
</evidence>
<dbReference type="PANTHER" id="PTHR23003">
    <property type="entry name" value="RNA RECOGNITION MOTIF RRM DOMAIN CONTAINING PROTEIN"/>
    <property type="match status" value="1"/>
</dbReference>
<sequence>MPRDDTRIYVGNLPADVRERDVEDIFSKYGKIKFVDVKGGRGPCFAFVEFDDSRDADDAVRGRDGYDFDGHRLRVEFTRGVGPRGPGGRPLNPAYGGSRDFGGSRRGGGPPARRTNYRVIIEGLPPTGSWQDLKDHMREAGDVCYADVARDGTGVVEFTHPMREKLHIFAFARIPLAEEVVVVAVGRVRQEIVVFLLVILHVVREVALRVVLARDLVRAPALRPVKETLDYHEEQTRDASTLQCIWRRRRDSYN</sequence>
<evidence type="ECO:0000256" key="2">
    <source>
        <dbReference type="ARBA" id="ARBA00022664"/>
    </source>
</evidence>
<comment type="subcellular location">
    <subcellularLocation>
        <location evidence="1">Nucleus</location>
    </subcellularLocation>
</comment>
<dbReference type="PROSITE" id="PS50102">
    <property type="entry name" value="RRM"/>
    <property type="match status" value="1"/>
</dbReference>
<dbReference type="GO" id="GO:0005737">
    <property type="term" value="C:cytoplasm"/>
    <property type="evidence" value="ECO:0007669"/>
    <property type="project" value="TreeGrafter"/>
</dbReference>
<dbReference type="FunFam" id="3.30.70.330:FF:000815">
    <property type="entry name" value="Serine/arginine-rich splicing factor SR30"/>
    <property type="match status" value="1"/>
</dbReference>
<dbReference type="SMART" id="SM00360">
    <property type="entry name" value="RRM"/>
    <property type="match status" value="2"/>
</dbReference>
<protein>
    <recommendedName>
        <fullName evidence="8">RRM domain-containing protein</fullName>
    </recommendedName>
</protein>
<dbReference type="PANTHER" id="PTHR23003:SF62">
    <property type="entry name" value="SERINE_ARGININE (SR)-TYPE SHUTTLING MRNA BINDING PROTEIN NPL3"/>
    <property type="match status" value="1"/>
</dbReference>
<evidence type="ECO:0000256" key="1">
    <source>
        <dbReference type="ARBA" id="ARBA00004123"/>
    </source>
</evidence>
<dbReference type="EMBL" id="CAJGYM010000071">
    <property type="protein sequence ID" value="CAD6196345.1"/>
    <property type="molecule type" value="Genomic_DNA"/>
</dbReference>
<dbReference type="GO" id="GO:0005634">
    <property type="term" value="C:nucleus"/>
    <property type="evidence" value="ECO:0007669"/>
    <property type="project" value="UniProtKB-SubCell"/>
</dbReference>
<accession>A0A8S1HQ15</accession>
<evidence type="ECO:0000259" key="8">
    <source>
        <dbReference type="PROSITE" id="PS50102"/>
    </source>
</evidence>
<dbReference type="InterPro" id="IPR012677">
    <property type="entry name" value="Nucleotide-bd_a/b_plait_sf"/>
</dbReference>
<dbReference type="Pfam" id="PF00076">
    <property type="entry name" value="RRM_1"/>
    <property type="match status" value="2"/>
</dbReference>
<feature type="domain" description="RRM" evidence="8">
    <location>
        <begin position="6"/>
        <end position="80"/>
    </location>
</feature>
<dbReference type="CDD" id="cd12338">
    <property type="entry name" value="RRM1_SRSF1_like"/>
    <property type="match status" value="1"/>
</dbReference>
<dbReference type="InterPro" id="IPR035979">
    <property type="entry name" value="RBD_domain_sf"/>
</dbReference>
<dbReference type="AlphaFoldDB" id="A0A8S1HQ15"/>
<evidence type="ECO:0000313" key="9">
    <source>
        <dbReference type="EMBL" id="CAD6196345.1"/>
    </source>
</evidence>
<dbReference type="Gene3D" id="3.30.70.330">
    <property type="match status" value="2"/>
</dbReference>
<dbReference type="Proteomes" id="UP000835052">
    <property type="component" value="Unassembled WGS sequence"/>
</dbReference>
<comment type="caution">
    <text evidence="9">The sequence shown here is derived from an EMBL/GenBank/DDBJ whole genome shotgun (WGS) entry which is preliminary data.</text>
</comment>
<proteinExistence type="predicted"/>
<dbReference type="OrthoDB" id="1099063at2759"/>
<dbReference type="InterPro" id="IPR050374">
    <property type="entry name" value="RRT5_SRSF_SR"/>
</dbReference>
<gene>
    <name evidence="9" type="ORF">CAUJ_LOCUS12260</name>
</gene>
<reference evidence="9" key="1">
    <citation type="submission" date="2020-10" db="EMBL/GenBank/DDBJ databases">
        <authorList>
            <person name="Kikuchi T."/>
        </authorList>
    </citation>
    <scope>NUCLEOTIDE SEQUENCE</scope>
    <source>
        <strain evidence="9">NKZ352</strain>
    </source>
</reference>
<dbReference type="InterPro" id="IPR000504">
    <property type="entry name" value="RRM_dom"/>
</dbReference>
<evidence type="ECO:0000256" key="7">
    <source>
        <dbReference type="SAM" id="MobiDB-lite"/>
    </source>
</evidence>
<dbReference type="GO" id="GO:0006397">
    <property type="term" value="P:mRNA processing"/>
    <property type="evidence" value="ECO:0007669"/>
    <property type="project" value="UniProtKB-KW"/>
</dbReference>
<evidence type="ECO:0000256" key="3">
    <source>
        <dbReference type="ARBA" id="ARBA00022737"/>
    </source>
</evidence>
<keyword evidence="2" id="KW-0507">mRNA processing</keyword>
<evidence type="ECO:0000256" key="6">
    <source>
        <dbReference type="PROSITE-ProRule" id="PRU00176"/>
    </source>
</evidence>
<dbReference type="SUPFAM" id="SSF54928">
    <property type="entry name" value="RNA-binding domain, RBD"/>
    <property type="match status" value="1"/>
</dbReference>
<keyword evidence="4 6" id="KW-0694">RNA-binding</keyword>